<accession>A0A6A5X0Z4</accession>
<evidence type="ECO:0000313" key="1">
    <source>
        <dbReference type="EMBL" id="KAF2005105.1"/>
    </source>
</evidence>
<sequence length="109" mass="12622">MAKAELITLGEETYNVTLIAGKPEDRNGQKRIRVNTRTLKMANKDNELPEKLSMEGITPLTTLCDKYDVCRIVGIHVREKQWLKDYREVDGLWKRGIDVLSWIGICRNF</sequence>
<dbReference type="Proteomes" id="UP000799779">
    <property type="component" value="Unassembled WGS sequence"/>
</dbReference>
<gene>
    <name evidence="1" type="ORF">P154DRAFT_571319</name>
</gene>
<proteinExistence type="predicted"/>
<dbReference type="AlphaFoldDB" id="A0A6A5X0Z4"/>
<protein>
    <submittedName>
        <fullName evidence="1">Uncharacterized protein</fullName>
    </submittedName>
</protein>
<organism evidence="1 2">
    <name type="scientific">Amniculicola lignicola CBS 123094</name>
    <dbReference type="NCBI Taxonomy" id="1392246"/>
    <lineage>
        <taxon>Eukaryota</taxon>
        <taxon>Fungi</taxon>
        <taxon>Dikarya</taxon>
        <taxon>Ascomycota</taxon>
        <taxon>Pezizomycotina</taxon>
        <taxon>Dothideomycetes</taxon>
        <taxon>Pleosporomycetidae</taxon>
        <taxon>Pleosporales</taxon>
        <taxon>Amniculicolaceae</taxon>
        <taxon>Amniculicola</taxon>
    </lineage>
</organism>
<reference evidence="1" key="1">
    <citation type="journal article" date="2020" name="Stud. Mycol.">
        <title>101 Dothideomycetes genomes: a test case for predicting lifestyles and emergence of pathogens.</title>
        <authorList>
            <person name="Haridas S."/>
            <person name="Albert R."/>
            <person name="Binder M."/>
            <person name="Bloem J."/>
            <person name="Labutti K."/>
            <person name="Salamov A."/>
            <person name="Andreopoulos B."/>
            <person name="Baker S."/>
            <person name="Barry K."/>
            <person name="Bills G."/>
            <person name="Bluhm B."/>
            <person name="Cannon C."/>
            <person name="Castanera R."/>
            <person name="Culley D."/>
            <person name="Daum C."/>
            <person name="Ezra D."/>
            <person name="Gonzalez J."/>
            <person name="Henrissat B."/>
            <person name="Kuo A."/>
            <person name="Liang C."/>
            <person name="Lipzen A."/>
            <person name="Lutzoni F."/>
            <person name="Magnuson J."/>
            <person name="Mondo S."/>
            <person name="Nolan M."/>
            <person name="Ohm R."/>
            <person name="Pangilinan J."/>
            <person name="Park H.-J."/>
            <person name="Ramirez L."/>
            <person name="Alfaro M."/>
            <person name="Sun H."/>
            <person name="Tritt A."/>
            <person name="Yoshinaga Y."/>
            <person name="Zwiers L.-H."/>
            <person name="Turgeon B."/>
            <person name="Goodwin S."/>
            <person name="Spatafora J."/>
            <person name="Crous P."/>
            <person name="Grigoriev I."/>
        </authorList>
    </citation>
    <scope>NUCLEOTIDE SEQUENCE</scope>
    <source>
        <strain evidence="1">CBS 123094</strain>
    </source>
</reference>
<evidence type="ECO:0000313" key="2">
    <source>
        <dbReference type="Proteomes" id="UP000799779"/>
    </source>
</evidence>
<dbReference type="EMBL" id="ML977564">
    <property type="protein sequence ID" value="KAF2005105.1"/>
    <property type="molecule type" value="Genomic_DNA"/>
</dbReference>
<keyword evidence="2" id="KW-1185">Reference proteome</keyword>
<name>A0A6A5X0Z4_9PLEO</name>